<sequence>MMERTVTGLARAVSTVLGALVTALLLAAPAAAADPGAGGALGESSQECLSCHESEGMTAVFADGQELDVHVDPKTFASSVHGRAGLECDACHADAGEYPHPAPSKSLPVWRLEQQQTCAWCHSEGEDFDLGAHGRALTRGDPYVPSCTTCHGDAHAIAPVANAQFRAGIVDTCARCHGSDELMRKHGVMTGTVSSYLAEFHGLTASLLEEEKAASIPVAVCSDCHGAHRILPADDPHSSVYVTNLVATCRKCHPQATEAFAAAWTMHRSPESHPLVRAIAWFYRIVTGVAVAGFFGYIGLELARGRAQGRGGR</sequence>
<evidence type="ECO:0000313" key="5">
    <source>
        <dbReference type="Proteomes" id="UP001332192"/>
    </source>
</evidence>
<accession>A0ABZ1BV45</accession>
<dbReference type="InterPro" id="IPR036280">
    <property type="entry name" value="Multihaem_cyt_sf"/>
</dbReference>
<keyword evidence="2" id="KW-1133">Transmembrane helix</keyword>
<feature type="transmembrane region" description="Helical" evidence="2">
    <location>
        <begin position="281"/>
        <end position="300"/>
    </location>
</feature>
<dbReference type="PANTHER" id="PTHR35038:SF6">
    <property type="entry name" value="SURFACE LOCALIZED DECAHEME CYTOCHROME C LIPOPROTEIN"/>
    <property type="match status" value="1"/>
</dbReference>
<keyword evidence="2" id="KW-0472">Membrane</keyword>
<evidence type="ECO:0000313" key="4">
    <source>
        <dbReference type="EMBL" id="WRP16676.1"/>
    </source>
</evidence>
<gene>
    <name evidence="4" type="ORF">U7230_11320</name>
</gene>
<dbReference type="RefSeq" id="WP_324715948.1">
    <property type="nucleotide sequence ID" value="NZ_CP141615.1"/>
</dbReference>
<keyword evidence="1 3" id="KW-0732">Signal</keyword>
<dbReference type="Gene3D" id="3.90.10.10">
    <property type="entry name" value="Cytochrome C3"/>
    <property type="match status" value="1"/>
</dbReference>
<reference evidence="4 5" key="1">
    <citation type="journal article" date="2024" name="Front. Microbiol.">
        <title>Novel thermophilic genera Geochorda gen. nov. and Carboxydochorda gen. nov. from the deep terrestrial subsurface reveal the ecophysiological diversity in the class Limnochordia.</title>
        <authorList>
            <person name="Karnachuk O.V."/>
            <person name="Lukina A.P."/>
            <person name="Avakyan M.R."/>
            <person name="Kadnikov V.V."/>
            <person name="Begmatov S."/>
            <person name="Beletsky A.V."/>
            <person name="Vlasova K.G."/>
            <person name="Novikov A.A."/>
            <person name="Shcherbakova V.A."/>
            <person name="Mardanov A.V."/>
            <person name="Ravin N.V."/>
        </authorList>
    </citation>
    <scope>NUCLEOTIDE SEQUENCE [LARGE SCALE GENOMIC DNA]</scope>
    <source>
        <strain evidence="4 5">L945</strain>
    </source>
</reference>
<proteinExistence type="predicted"/>
<evidence type="ECO:0000256" key="3">
    <source>
        <dbReference type="SAM" id="SignalP"/>
    </source>
</evidence>
<dbReference type="SUPFAM" id="SSF48695">
    <property type="entry name" value="Multiheme cytochromes"/>
    <property type="match status" value="1"/>
</dbReference>
<dbReference type="PANTHER" id="PTHR35038">
    <property type="entry name" value="DISSIMILATORY SULFITE REDUCTASE SIRA"/>
    <property type="match status" value="1"/>
</dbReference>
<feature type="chain" id="PRO_5045938207" description="Tetrahaem cytochrome domain-containing protein" evidence="3">
    <location>
        <begin position="33"/>
        <end position="313"/>
    </location>
</feature>
<feature type="signal peptide" evidence="3">
    <location>
        <begin position="1"/>
        <end position="32"/>
    </location>
</feature>
<dbReference type="Gene3D" id="1.10.780.10">
    <property type="entry name" value="Hydroxylamine Oxidoreductase, Chain A, domain 1"/>
    <property type="match status" value="1"/>
</dbReference>
<evidence type="ECO:0000256" key="2">
    <source>
        <dbReference type="SAM" id="Phobius"/>
    </source>
</evidence>
<evidence type="ECO:0000256" key="1">
    <source>
        <dbReference type="ARBA" id="ARBA00022729"/>
    </source>
</evidence>
<evidence type="ECO:0008006" key="6">
    <source>
        <dbReference type="Google" id="ProtNLM"/>
    </source>
</evidence>
<keyword evidence="2" id="KW-0812">Transmembrane</keyword>
<keyword evidence="5" id="KW-1185">Reference proteome</keyword>
<organism evidence="4 5">
    <name type="scientific">Carboxydichorda subterranea</name>
    <dbReference type="NCBI Taxonomy" id="3109565"/>
    <lineage>
        <taxon>Bacteria</taxon>
        <taxon>Bacillati</taxon>
        <taxon>Bacillota</taxon>
        <taxon>Limnochordia</taxon>
        <taxon>Limnochordales</taxon>
        <taxon>Geochordaceae</taxon>
        <taxon>Carboxydichorda</taxon>
    </lineage>
</organism>
<dbReference type="InterPro" id="IPR051829">
    <property type="entry name" value="Multiheme_Cytochr_ET"/>
</dbReference>
<protein>
    <recommendedName>
        <fullName evidence="6">Tetrahaem cytochrome domain-containing protein</fullName>
    </recommendedName>
</protein>
<dbReference type="EMBL" id="CP141615">
    <property type="protein sequence ID" value="WRP16676.1"/>
    <property type="molecule type" value="Genomic_DNA"/>
</dbReference>
<name>A0ABZ1BV45_9FIRM</name>
<dbReference type="Proteomes" id="UP001332192">
    <property type="component" value="Chromosome"/>
</dbReference>